<dbReference type="Proteomes" id="UP001280121">
    <property type="component" value="Unassembled WGS sequence"/>
</dbReference>
<name>A0AAD9TUV5_9ROSI</name>
<dbReference type="AlphaFoldDB" id="A0AAD9TUV5"/>
<protein>
    <recommendedName>
        <fullName evidence="3">Reverse transcriptase domain-containing protein</fullName>
    </recommendedName>
</protein>
<reference evidence="1" key="1">
    <citation type="journal article" date="2023" name="Plant J.">
        <title>Genome sequences and population genomics provide insights into the demographic history, inbreeding, and mutation load of two 'living fossil' tree species of Dipteronia.</title>
        <authorList>
            <person name="Feng Y."/>
            <person name="Comes H.P."/>
            <person name="Chen J."/>
            <person name="Zhu S."/>
            <person name="Lu R."/>
            <person name="Zhang X."/>
            <person name="Li P."/>
            <person name="Qiu J."/>
            <person name="Olsen K.M."/>
            <person name="Qiu Y."/>
        </authorList>
    </citation>
    <scope>NUCLEOTIDE SEQUENCE</scope>
    <source>
        <strain evidence="1">KIB01</strain>
    </source>
</reference>
<proteinExistence type="predicted"/>
<sequence>MFDMGLNKALGLDGFLVLFYYKYWDTIWLIVTEASLKVLNERESLREINNTLVCLTSKVPVPKRITDFRPISLCNMVYKIVARHRRIEYVTSWVRLYLKCKSLLCLAD</sequence>
<gene>
    <name evidence="1" type="ORF">Ddye_024129</name>
</gene>
<comment type="caution">
    <text evidence="1">The sequence shown here is derived from an EMBL/GenBank/DDBJ whole genome shotgun (WGS) entry which is preliminary data.</text>
</comment>
<evidence type="ECO:0008006" key="3">
    <source>
        <dbReference type="Google" id="ProtNLM"/>
    </source>
</evidence>
<organism evidence="1 2">
    <name type="scientific">Dipteronia dyeriana</name>
    <dbReference type="NCBI Taxonomy" id="168575"/>
    <lineage>
        <taxon>Eukaryota</taxon>
        <taxon>Viridiplantae</taxon>
        <taxon>Streptophyta</taxon>
        <taxon>Embryophyta</taxon>
        <taxon>Tracheophyta</taxon>
        <taxon>Spermatophyta</taxon>
        <taxon>Magnoliopsida</taxon>
        <taxon>eudicotyledons</taxon>
        <taxon>Gunneridae</taxon>
        <taxon>Pentapetalae</taxon>
        <taxon>rosids</taxon>
        <taxon>malvids</taxon>
        <taxon>Sapindales</taxon>
        <taxon>Sapindaceae</taxon>
        <taxon>Hippocastanoideae</taxon>
        <taxon>Acereae</taxon>
        <taxon>Dipteronia</taxon>
    </lineage>
</organism>
<dbReference type="EMBL" id="JANJYI010000007">
    <property type="protein sequence ID" value="KAK2642366.1"/>
    <property type="molecule type" value="Genomic_DNA"/>
</dbReference>
<evidence type="ECO:0000313" key="2">
    <source>
        <dbReference type="Proteomes" id="UP001280121"/>
    </source>
</evidence>
<keyword evidence="2" id="KW-1185">Reference proteome</keyword>
<accession>A0AAD9TUV5</accession>
<evidence type="ECO:0000313" key="1">
    <source>
        <dbReference type="EMBL" id="KAK2642366.1"/>
    </source>
</evidence>